<dbReference type="Proteomes" id="UP000006365">
    <property type="component" value="Chromosome"/>
</dbReference>
<dbReference type="Pfam" id="PF00037">
    <property type="entry name" value="Fer4"/>
    <property type="match status" value="2"/>
</dbReference>
<dbReference type="GO" id="GO:0051539">
    <property type="term" value="F:4 iron, 4 sulfur cluster binding"/>
    <property type="evidence" value="ECO:0007669"/>
    <property type="project" value="UniProtKB-KW"/>
</dbReference>
<dbReference type="RefSeq" id="WP_015724100.1">
    <property type="nucleotide sequence ID" value="NC_014972.1"/>
</dbReference>
<reference evidence="6 7" key="1">
    <citation type="journal article" date="2011" name="Stand. Genomic Sci.">
        <title>Complete genome sequence of Desulfobulbus propionicus type strain (1pr3).</title>
        <authorList>
            <person name="Pagani I."/>
            <person name="Lapidus A."/>
            <person name="Nolan M."/>
            <person name="Lucas S."/>
            <person name="Hammon N."/>
            <person name="Deshpande S."/>
            <person name="Cheng J.F."/>
            <person name="Chertkov O."/>
            <person name="Davenport K."/>
            <person name="Tapia R."/>
            <person name="Han C."/>
            <person name="Goodwin L."/>
            <person name="Pitluck S."/>
            <person name="Liolios K."/>
            <person name="Mavromatis K."/>
            <person name="Ivanova N."/>
            <person name="Mikhailova N."/>
            <person name="Pati A."/>
            <person name="Chen A."/>
            <person name="Palaniappan K."/>
            <person name="Land M."/>
            <person name="Hauser L."/>
            <person name="Chang Y.J."/>
            <person name="Jeffries C.D."/>
            <person name="Detter J.C."/>
            <person name="Brambilla E."/>
            <person name="Kannan K.P."/>
            <person name="Djao O.D."/>
            <person name="Rohde M."/>
            <person name="Pukall R."/>
            <person name="Spring S."/>
            <person name="Goker M."/>
            <person name="Sikorski J."/>
            <person name="Woyke T."/>
            <person name="Bristow J."/>
            <person name="Eisen J.A."/>
            <person name="Markowitz V."/>
            <person name="Hugenholtz P."/>
            <person name="Kyrpides N.C."/>
            <person name="Klenk H.P."/>
        </authorList>
    </citation>
    <scope>NUCLEOTIDE SEQUENCE [LARGE SCALE GENOMIC DNA]</scope>
    <source>
        <strain evidence="7">ATCC 33891 / DSM 2032 / 1pr3</strain>
    </source>
</reference>
<dbReference type="CDD" id="cd16370">
    <property type="entry name" value="DMSOR_beta_like"/>
    <property type="match status" value="1"/>
</dbReference>
<proteinExistence type="predicted"/>
<evidence type="ECO:0000313" key="6">
    <source>
        <dbReference type="EMBL" id="ADW17559.1"/>
    </source>
</evidence>
<dbReference type="KEGG" id="dpr:Despr_1396"/>
<dbReference type="Gene3D" id="3.30.70.20">
    <property type="match status" value="2"/>
</dbReference>
<dbReference type="InterPro" id="IPR017896">
    <property type="entry name" value="4Fe4S_Fe-S-bd"/>
</dbReference>
<evidence type="ECO:0000256" key="2">
    <source>
        <dbReference type="ARBA" id="ARBA00022723"/>
    </source>
</evidence>
<evidence type="ECO:0000256" key="3">
    <source>
        <dbReference type="ARBA" id="ARBA00023004"/>
    </source>
</evidence>
<dbReference type="SUPFAM" id="SSF54862">
    <property type="entry name" value="4Fe-4S ferredoxins"/>
    <property type="match status" value="1"/>
</dbReference>
<dbReference type="InterPro" id="IPR017900">
    <property type="entry name" value="4Fe4S_Fe_S_CS"/>
</dbReference>
<keyword evidence="1" id="KW-0004">4Fe-4S</keyword>
<protein>
    <submittedName>
        <fullName evidence="6">4Fe-4S ferredoxin iron-sulfur binding domain-containing protein</fullName>
    </submittedName>
</protein>
<organism evidence="6 7">
    <name type="scientific">Desulfobulbus propionicus (strain ATCC 33891 / DSM 2032 / VKM B-1956 / 1pr3)</name>
    <dbReference type="NCBI Taxonomy" id="577650"/>
    <lineage>
        <taxon>Bacteria</taxon>
        <taxon>Pseudomonadati</taxon>
        <taxon>Thermodesulfobacteriota</taxon>
        <taxon>Desulfobulbia</taxon>
        <taxon>Desulfobulbales</taxon>
        <taxon>Desulfobulbaceae</taxon>
        <taxon>Desulfobulbus</taxon>
    </lineage>
</organism>
<name>A0A7U4DP07_DESPD</name>
<evidence type="ECO:0000256" key="1">
    <source>
        <dbReference type="ARBA" id="ARBA00022485"/>
    </source>
</evidence>
<keyword evidence="4" id="KW-0411">Iron-sulfur</keyword>
<feature type="domain" description="4Fe-4S ferredoxin-type" evidence="5">
    <location>
        <begin position="108"/>
        <end position="132"/>
    </location>
</feature>
<dbReference type="PROSITE" id="PS00198">
    <property type="entry name" value="4FE4S_FER_1"/>
    <property type="match status" value="2"/>
</dbReference>
<dbReference type="EMBL" id="CP002364">
    <property type="protein sequence ID" value="ADW17559.1"/>
    <property type="molecule type" value="Genomic_DNA"/>
</dbReference>
<feature type="domain" description="4Fe-4S ferredoxin-type" evidence="5">
    <location>
        <begin position="77"/>
        <end position="106"/>
    </location>
</feature>
<keyword evidence="2" id="KW-0479">Metal-binding</keyword>
<evidence type="ECO:0000256" key="4">
    <source>
        <dbReference type="ARBA" id="ARBA00023014"/>
    </source>
</evidence>
<dbReference type="Pfam" id="PF12838">
    <property type="entry name" value="Fer4_7"/>
    <property type="match status" value="1"/>
</dbReference>
<dbReference type="PROSITE" id="PS51379">
    <property type="entry name" value="4FE4S_FER_2"/>
    <property type="match status" value="3"/>
</dbReference>
<accession>A0A7U4DP07</accession>
<keyword evidence="3" id="KW-0408">Iron</keyword>
<evidence type="ECO:0000259" key="5">
    <source>
        <dbReference type="PROSITE" id="PS51379"/>
    </source>
</evidence>
<feature type="domain" description="4Fe-4S ferredoxin-type" evidence="5">
    <location>
        <begin position="45"/>
        <end position="76"/>
    </location>
</feature>
<sequence>MKILLTPRMDRCIGCHSCSLACARLLHHRLSWDTAGIRIHSSGGLTTGFTAVHCLACTSPPCANVCPTGALVPRKDGGVVVKKKLCNRCGACAPACPVDAIFLDPEGEPFLCVHCGLCVPFCPHDCLELAERNEVRPDPSRNATVSAS</sequence>
<dbReference type="PANTHER" id="PTHR42859:SF15">
    <property type="entry name" value="IRON-SULFUR CLUSTER BINDING PROTEIN"/>
    <property type="match status" value="1"/>
</dbReference>
<dbReference type="InterPro" id="IPR050294">
    <property type="entry name" value="RnfB_subfamily"/>
</dbReference>
<dbReference type="AlphaFoldDB" id="A0A7U4DP07"/>
<evidence type="ECO:0000313" key="7">
    <source>
        <dbReference type="Proteomes" id="UP000006365"/>
    </source>
</evidence>
<gene>
    <name evidence="6" type="ordered locus">Despr_1396</name>
</gene>
<keyword evidence="7" id="KW-1185">Reference proteome</keyword>
<dbReference type="GO" id="GO:0046872">
    <property type="term" value="F:metal ion binding"/>
    <property type="evidence" value="ECO:0007669"/>
    <property type="project" value="UniProtKB-KW"/>
</dbReference>
<dbReference type="PANTHER" id="PTHR42859">
    <property type="entry name" value="OXIDOREDUCTASE"/>
    <property type="match status" value="1"/>
</dbReference>